<dbReference type="STRING" id="1745343.A0A2J6PPR0"/>
<dbReference type="OrthoDB" id="550558at2759"/>
<evidence type="ECO:0000313" key="1">
    <source>
        <dbReference type="EMBL" id="PMD16015.1"/>
    </source>
</evidence>
<dbReference type="AlphaFoldDB" id="A0A2J6PPR0"/>
<dbReference type="EMBL" id="KZ613509">
    <property type="protein sequence ID" value="PMD16015.1"/>
    <property type="molecule type" value="Genomic_DNA"/>
</dbReference>
<dbReference type="PANTHER" id="PTHR37844:SF2">
    <property type="entry name" value="SER_THR PROTEIN PHOSPHATASE SUPERFAMILY (AFU_ORTHOLOGUE AFUA_1G14840)"/>
    <property type="match status" value="1"/>
</dbReference>
<sequence>MCSVKFQLVSDLHLETPQARPTYEDFKIQPECQYLALLGDIGNIWDPLLFSFLEDQLRKFEMVFYLLGNHEAYGTTVLGARTTARAFEHETSGEYEFWECWCSGNTTGHITGHVIGSRACGLLP</sequence>
<evidence type="ECO:0000313" key="2">
    <source>
        <dbReference type="Proteomes" id="UP000235672"/>
    </source>
</evidence>
<dbReference type="PANTHER" id="PTHR37844">
    <property type="entry name" value="SER/THR PROTEIN PHOSPHATASE SUPERFAMILY (AFU_ORTHOLOGUE AFUA_1G14840)"/>
    <property type="match status" value="1"/>
</dbReference>
<reference evidence="1 2" key="1">
    <citation type="submission" date="2016-05" db="EMBL/GenBank/DDBJ databases">
        <title>A degradative enzymes factory behind the ericoid mycorrhizal symbiosis.</title>
        <authorList>
            <consortium name="DOE Joint Genome Institute"/>
            <person name="Martino E."/>
            <person name="Morin E."/>
            <person name="Grelet G."/>
            <person name="Kuo A."/>
            <person name="Kohler A."/>
            <person name="Daghino S."/>
            <person name="Barry K."/>
            <person name="Choi C."/>
            <person name="Cichocki N."/>
            <person name="Clum A."/>
            <person name="Copeland A."/>
            <person name="Hainaut M."/>
            <person name="Haridas S."/>
            <person name="Labutti K."/>
            <person name="Lindquist E."/>
            <person name="Lipzen A."/>
            <person name="Khouja H.-R."/>
            <person name="Murat C."/>
            <person name="Ohm R."/>
            <person name="Olson A."/>
            <person name="Spatafora J."/>
            <person name="Veneault-Fourrey C."/>
            <person name="Henrissat B."/>
            <person name="Grigoriev I."/>
            <person name="Martin F."/>
            <person name="Perotto S."/>
        </authorList>
    </citation>
    <scope>NUCLEOTIDE SEQUENCE [LARGE SCALE GENOMIC DNA]</scope>
    <source>
        <strain evidence="1 2">UAMH 7357</strain>
    </source>
</reference>
<dbReference type="Proteomes" id="UP000235672">
    <property type="component" value="Unassembled WGS sequence"/>
</dbReference>
<protein>
    <submittedName>
        <fullName evidence="1">Uncharacterized protein</fullName>
    </submittedName>
</protein>
<dbReference type="InterPro" id="IPR029052">
    <property type="entry name" value="Metallo-depent_PP-like"/>
</dbReference>
<accession>A0A2J6PPR0</accession>
<name>A0A2J6PPR0_9HELO</name>
<keyword evidence="2" id="KW-1185">Reference proteome</keyword>
<gene>
    <name evidence="1" type="ORF">NA56DRAFT_649836</name>
</gene>
<proteinExistence type="predicted"/>
<dbReference type="SUPFAM" id="SSF56300">
    <property type="entry name" value="Metallo-dependent phosphatases"/>
    <property type="match status" value="1"/>
</dbReference>
<organism evidence="1 2">
    <name type="scientific">Hyaloscypha hepaticicola</name>
    <dbReference type="NCBI Taxonomy" id="2082293"/>
    <lineage>
        <taxon>Eukaryota</taxon>
        <taxon>Fungi</taxon>
        <taxon>Dikarya</taxon>
        <taxon>Ascomycota</taxon>
        <taxon>Pezizomycotina</taxon>
        <taxon>Leotiomycetes</taxon>
        <taxon>Helotiales</taxon>
        <taxon>Hyaloscyphaceae</taxon>
        <taxon>Hyaloscypha</taxon>
    </lineage>
</organism>